<dbReference type="PROSITE" id="PS50093">
    <property type="entry name" value="PKD"/>
    <property type="match status" value="1"/>
</dbReference>
<dbReference type="SUPFAM" id="SSF49299">
    <property type="entry name" value="PKD domain"/>
    <property type="match status" value="1"/>
</dbReference>
<evidence type="ECO:0000259" key="1">
    <source>
        <dbReference type="PROSITE" id="PS50093"/>
    </source>
</evidence>
<dbReference type="InterPro" id="IPR000601">
    <property type="entry name" value="PKD_dom"/>
</dbReference>
<dbReference type="HOGENOM" id="CLU_1280812_0_0_2"/>
<dbReference type="InterPro" id="IPR013783">
    <property type="entry name" value="Ig-like_fold"/>
</dbReference>
<feature type="domain" description="PKD" evidence="1">
    <location>
        <begin position="68"/>
        <end position="97"/>
    </location>
</feature>
<dbReference type="KEGG" id="mpi:Mpet_1232"/>
<accession>E1RDP0</accession>
<reference evidence="2 3" key="1">
    <citation type="journal article" date="2010" name="Stand. Genomic Sci.">
        <title>Complete genome sequence of Methanoplanus petrolearius type strain (SEBR 4847).</title>
        <authorList>
            <person name="Brambilla E."/>
            <person name="Djao O.D."/>
            <person name="Daligault H."/>
            <person name="Lapidus A."/>
            <person name="Lucas S."/>
            <person name="Hammon N."/>
            <person name="Nolan M."/>
            <person name="Tice H."/>
            <person name="Cheng J.F."/>
            <person name="Han C."/>
            <person name="Tapia R."/>
            <person name="Goodwin L."/>
            <person name="Pitluck S."/>
            <person name="Liolios K."/>
            <person name="Ivanova N."/>
            <person name="Mavromatis K."/>
            <person name="Mikhailova N."/>
            <person name="Pati A."/>
            <person name="Chen A."/>
            <person name="Palaniappan K."/>
            <person name="Land M."/>
            <person name="Hauser L."/>
            <person name="Chang Y.J."/>
            <person name="Jeffries C.D."/>
            <person name="Rohde M."/>
            <person name="Spring S."/>
            <person name="Sikorski J."/>
            <person name="Goker M."/>
            <person name="Woyke T."/>
            <person name="Bristow J."/>
            <person name="Eisen J.A."/>
            <person name="Markowitz V."/>
            <person name="Hugenholtz P."/>
            <person name="Kyrpides N.C."/>
            <person name="Klenk H.P."/>
        </authorList>
    </citation>
    <scope>NUCLEOTIDE SEQUENCE [LARGE SCALE GENOMIC DNA]</scope>
    <source>
        <strain evidence="3">DSM 11571 / OCM 486 / SEBR 4847</strain>
    </source>
</reference>
<dbReference type="eggNOG" id="arCOG02515">
    <property type="taxonomic scope" value="Archaea"/>
</dbReference>
<sequence precursor="true">MNYKRNIISALFALLLTCLLIVIPAAAIEPAFDWQVYRINTDDWTSYTDYLSYSGTIYEVHFTDKTTNGTPISWDWEFSEDDWWGSSEQNPVHIYTEDEADDADYRFKVKLSVMDSSGNYEETENTVYVVEDAWNLNDIIDLTPEPTATPTPVPTTAPPTTVATTIPTTPTPEPTPVPSFSLKVPVISNELSKLKAAYEDHLEVILQIFRNIGILKD</sequence>
<dbReference type="InterPro" id="IPR035986">
    <property type="entry name" value="PKD_dom_sf"/>
</dbReference>
<gene>
    <name evidence="2" type="ordered locus">Mpet_1232</name>
</gene>
<evidence type="ECO:0000313" key="3">
    <source>
        <dbReference type="Proteomes" id="UP000006565"/>
    </source>
</evidence>
<dbReference type="OrthoDB" id="381617at2157"/>
<dbReference type="Proteomes" id="UP000006565">
    <property type="component" value="Chromosome"/>
</dbReference>
<dbReference type="AlphaFoldDB" id="E1RDP0"/>
<evidence type="ECO:0000313" key="2">
    <source>
        <dbReference type="EMBL" id="ADN35993.1"/>
    </source>
</evidence>
<dbReference type="CDD" id="cd00146">
    <property type="entry name" value="PKD"/>
    <property type="match status" value="1"/>
</dbReference>
<name>E1RDP0_METP4</name>
<dbReference type="Gene3D" id="2.60.40.10">
    <property type="entry name" value="Immunoglobulins"/>
    <property type="match status" value="1"/>
</dbReference>
<proteinExistence type="predicted"/>
<keyword evidence="3" id="KW-1185">Reference proteome</keyword>
<protein>
    <submittedName>
        <fullName evidence="2">PKD domain containing protein</fullName>
    </submittedName>
</protein>
<dbReference type="RefSeq" id="WP_013329171.1">
    <property type="nucleotide sequence ID" value="NC_014507.1"/>
</dbReference>
<organism evidence="2 3">
    <name type="scientific">Methanolacinia petrolearia (strain DSM 11571 / OCM 486 / SEBR 4847)</name>
    <name type="common">Methanoplanus petrolearius</name>
    <dbReference type="NCBI Taxonomy" id="679926"/>
    <lineage>
        <taxon>Archaea</taxon>
        <taxon>Methanobacteriati</taxon>
        <taxon>Methanobacteriota</taxon>
        <taxon>Stenosarchaea group</taxon>
        <taxon>Methanomicrobia</taxon>
        <taxon>Methanomicrobiales</taxon>
        <taxon>Methanomicrobiaceae</taxon>
        <taxon>Methanolacinia</taxon>
    </lineage>
</organism>
<dbReference type="EMBL" id="CP002117">
    <property type="protein sequence ID" value="ADN35993.1"/>
    <property type="molecule type" value="Genomic_DNA"/>
</dbReference>
<dbReference type="GeneID" id="9743698"/>